<evidence type="ECO:0000256" key="4">
    <source>
        <dbReference type="ARBA" id="ARBA00023002"/>
    </source>
</evidence>
<dbReference type="GO" id="GO:0008270">
    <property type="term" value="F:zinc ion binding"/>
    <property type="evidence" value="ECO:0007669"/>
    <property type="project" value="InterPro"/>
</dbReference>
<dbReference type="InterPro" id="IPR002328">
    <property type="entry name" value="ADH_Zn_CS"/>
</dbReference>
<dbReference type="OrthoDB" id="417550at2759"/>
<dbReference type="InterPro" id="IPR020843">
    <property type="entry name" value="ER"/>
</dbReference>
<dbReference type="FunFam" id="3.40.50.720:FF:001160">
    <property type="entry name" value="Alcohol dehydrogenase 1"/>
    <property type="match status" value="1"/>
</dbReference>
<keyword evidence="3 6" id="KW-0862">Zinc</keyword>
<dbReference type="PANTHER" id="PTHR43880">
    <property type="entry name" value="ALCOHOL DEHYDROGENASE"/>
    <property type="match status" value="1"/>
</dbReference>
<feature type="domain" description="Enoyl reductase (ER)" evidence="8">
    <location>
        <begin position="121"/>
        <end position="470"/>
    </location>
</feature>
<sequence length="481" mass="52507">MSSTNRIVHDAAVRHRDVLCGTRERSRCHCQHERAVRPTREQNDLRGREGPHDGSTAEPQAAEGPAAEAPLVDDCEKMGTLFGELNKCLRGLGFTQLYFGEKIVEPVVVLVIKCRAAVAWEPNAPLMMEEIEVAPPQEGEIRIKVVATGVCHTDLYHLFEGKDKRGFPTVLGHEGAGVVESVGPGVTDFRPGDKVIPLFISQCGECRFCKCPKTNLCDRSWTSNNYDIMSDPTTRLTCRGQPIFQFMGTSTFSEYTVMNQIAVAKIHDDAPLDRVCLLSCGISTGYGAAVNTAGVTPGSVCAVFGMGAVGLAAVMGCKNAGASRIFAVDINEQKFEKAKEFGATDFLNPKAYNKPISEVLAEMTNGGVDFSLECVGNTEVMRSALESCVKGWGVSVLVGWTDMKDFSARPIQLLSGKTWKGSLFGGFKSKDSVPKLVRDYMSGKIKLDEFITHKMSLEQVNDAINLMKTGEWYIFHSHLSV</sequence>
<dbReference type="Pfam" id="PF15378">
    <property type="entry name" value="DUF4605"/>
    <property type="match status" value="1"/>
</dbReference>
<dbReference type="PROSITE" id="PS00059">
    <property type="entry name" value="ADH_ZINC"/>
    <property type="match status" value="1"/>
</dbReference>
<dbReference type="InterPro" id="IPR013149">
    <property type="entry name" value="ADH-like_C"/>
</dbReference>
<dbReference type="InterPro" id="IPR011032">
    <property type="entry name" value="GroES-like_sf"/>
</dbReference>
<evidence type="ECO:0000256" key="6">
    <source>
        <dbReference type="RuleBase" id="RU361277"/>
    </source>
</evidence>
<organism evidence="9 10">
    <name type="scientific">Anabarilius grahami</name>
    <name type="common">Kanglang fish</name>
    <name type="synonym">Barilius grahami</name>
    <dbReference type="NCBI Taxonomy" id="495550"/>
    <lineage>
        <taxon>Eukaryota</taxon>
        <taxon>Metazoa</taxon>
        <taxon>Chordata</taxon>
        <taxon>Craniata</taxon>
        <taxon>Vertebrata</taxon>
        <taxon>Euteleostomi</taxon>
        <taxon>Actinopterygii</taxon>
        <taxon>Neopterygii</taxon>
        <taxon>Teleostei</taxon>
        <taxon>Ostariophysi</taxon>
        <taxon>Cypriniformes</taxon>
        <taxon>Xenocyprididae</taxon>
        <taxon>Xenocypridinae</taxon>
        <taxon>Xenocypridinae incertae sedis</taxon>
        <taxon>Anabarilius</taxon>
    </lineage>
</organism>
<gene>
    <name evidence="9" type="ORF">DPX16_10151</name>
</gene>
<dbReference type="Gene3D" id="3.40.50.720">
    <property type="entry name" value="NAD(P)-binding Rossmann-like Domain"/>
    <property type="match status" value="1"/>
</dbReference>
<name>A0A3N0XXK1_ANAGA</name>
<comment type="caution">
    <text evidence="9">The sequence shown here is derived from an EMBL/GenBank/DDBJ whole genome shotgun (WGS) entry which is preliminary data.</text>
</comment>
<dbReference type="GO" id="GO:0005829">
    <property type="term" value="C:cytosol"/>
    <property type="evidence" value="ECO:0007669"/>
    <property type="project" value="TreeGrafter"/>
</dbReference>
<comment type="cofactor">
    <cofactor evidence="1 6">
        <name>Zn(2+)</name>
        <dbReference type="ChEBI" id="CHEBI:29105"/>
    </cofactor>
</comment>
<dbReference type="GO" id="GO:0051903">
    <property type="term" value="F:S-(hydroxymethyl)glutathione dehydrogenase [NAD(P)+] activity"/>
    <property type="evidence" value="ECO:0007669"/>
    <property type="project" value="TreeGrafter"/>
</dbReference>
<dbReference type="InterPro" id="IPR027953">
    <property type="entry name" value="DUF4605"/>
</dbReference>
<feature type="region of interest" description="Disordered" evidence="7">
    <location>
        <begin position="35"/>
        <end position="69"/>
    </location>
</feature>
<dbReference type="Pfam" id="PF08240">
    <property type="entry name" value="ADH_N"/>
    <property type="match status" value="1"/>
</dbReference>
<evidence type="ECO:0000256" key="3">
    <source>
        <dbReference type="ARBA" id="ARBA00022833"/>
    </source>
</evidence>
<feature type="compositionally biased region" description="Low complexity" evidence="7">
    <location>
        <begin position="57"/>
        <end position="69"/>
    </location>
</feature>
<reference evidence="9 10" key="1">
    <citation type="submission" date="2018-10" db="EMBL/GenBank/DDBJ databases">
        <title>Genome assembly for a Yunnan-Guizhou Plateau 3E fish, Anabarilius grahami (Regan), and its evolutionary and genetic applications.</title>
        <authorList>
            <person name="Jiang W."/>
        </authorList>
    </citation>
    <scope>NUCLEOTIDE SEQUENCE [LARGE SCALE GENOMIC DNA]</scope>
    <source>
        <strain evidence="9">AG-KIZ</strain>
        <tissue evidence="9">Muscle</tissue>
    </source>
</reference>
<keyword evidence="10" id="KW-1185">Reference proteome</keyword>
<dbReference type="Pfam" id="PF00107">
    <property type="entry name" value="ADH_zinc_N"/>
    <property type="match status" value="1"/>
</dbReference>
<accession>A0A3N0XXK1</accession>
<keyword evidence="4" id="KW-0560">Oxidoreductase</keyword>
<dbReference type="GO" id="GO:0046294">
    <property type="term" value="P:formaldehyde catabolic process"/>
    <property type="evidence" value="ECO:0007669"/>
    <property type="project" value="TreeGrafter"/>
</dbReference>
<dbReference type="SUPFAM" id="SSF51735">
    <property type="entry name" value="NAD(P)-binding Rossmann-fold domains"/>
    <property type="match status" value="1"/>
</dbReference>
<keyword evidence="2 6" id="KW-0479">Metal-binding</keyword>
<dbReference type="Gene3D" id="3.90.180.10">
    <property type="entry name" value="Medium-chain alcohol dehydrogenases, catalytic domain"/>
    <property type="match status" value="1"/>
</dbReference>
<comment type="similarity">
    <text evidence="6">Belongs to the zinc-containing alcohol dehydrogenase family.</text>
</comment>
<dbReference type="Proteomes" id="UP000281406">
    <property type="component" value="Unassembled WGS sequence"/>
</dbReference>
<evidence type="ECO:0000313" key="9">
    <source>
        <dbReference type="EMBL" id="ROK15847.1"/>
    </source>
</evidence>
<keyword evidence="5" id="KW-0520">NAD</keyword>
<protein>
    <submittedName>
        <fullName evidence="9">Alcohol dehydrogenase 1</fullName>
    </submittedName>
</protein>
<evidence type="ECO:0000256" key="1">
    <source>
        <dbReference type="ARBA" id="ARBA00001947"/>
    </source>
</evidence>
<evidence type="ECO:0000313" key="10">
    <source>
        <dbReference type="Proteomes" id="UP000281406"/>
    </source>
</evidence>
<dbReference type="SUPFAM" id="SSF50129">
    <property type="entry name" value="GroES-like"/>
    <property type="match status" value="1"/>
</dbReference>
<feature type="compositionally biased region" description="Basic and acidic residues" evidence="7">
    <location>
        <begin position="35"/>
        <end position="52"/>
    </location>
</feature>
<dbReference type="GO" id="GO:0004022">
    <property type="term" value="F:alcohol dehydrogenase (NAD+) activity"/>
    <property type="evidence" value="ECO:0007669"/>
    <property type="project" value="UniProtKB-ARBA"/>
</dbReference>
<evidence type="ECO:0000256" key="2">
    <source>
        <dbReference type="ARBA" id="ARBA00022723"/>
    </source>
</evidence>
<dbReference type="FunFam" id="3.90.180.10:FF:000007">
    <property type="entry name" value="Alcohol dehydrogenase 6"/>
    <property type="match status" value="1"/>
</dbReference>
<dbReference type="AlphaFoldDB" id="A0A3N0XXK1"/>
<evidence type="ECO:0000256" key="5">
    <source>
        <dbReference type="ARBA" id="ARBA00023027"/>
    </source>
</evidence>
<dbReference type="InterPro" id="IPR036291">
    <property type="entry name" value="NAD(P)-bd_dom_sf"/>
</dbReference>
<dbReference type="EMBL" id="RJVU01057857">
    <property type="protein sequence ID" value="ROK15847.1"/>
    <property type="molecule type" value="Genomic_DNA"/>
</dbReference>
<evidence type="ECO:0000256" key="7">
    <source>
        <dbReference type="SAM" id="MobiDB-lite"/>
    </source>
</evidence>
<evidence type="ECO:0000259" key="8">
    <source>
        <dbReference type="SMART" id="SM00829"/>
    </source>
</evidence>
<proteinExistence type="inferred from homology"/>
<dbReference type="SMART" id="SM00829">
    <property type="entry name" value="PKS_ER"/>
    <property type="match status" value="1"/>
</dbReference>
<dbReference type="InterPro" id="IPR013154">
    <property type="entry name" value="ADH-like_N"/>
</dbReference>
<dbReference type="PANTHER" id="PTHR43880:SF3">
    <property type="entry name" value="ALCOHOL DEHYDROGENASE 8A-RELATED"/>
    <property type="match status" value="1"/>
</dbReference>